<organism evidence="2 3">
    <name type="scientific">Geodia barretti</name>
    <name type="common">Barrett's horny sponge</name>
    <dbReference type="NCBI Taxonomy" id="519541"/>
    <lineage>
        <taxon>Eukaryota</taxon>
        <taxon>Metazoa</taxon>
        <taxon>Porifera</taxon>
        <taxon>Demospongiae</taxon>
        <taxon>Heteroscleromorpha</taxon>
        <taxon>Tetractinellida</taxon>
        <taxon>Astrophorina</taxon>
        <taxon>Geodiidae</taxon>
        <taxon>Geodia</taxon>
    </lineage>
</organism>
<dbReference type="GO" id="GO:0016810">
    <property type="term" value="F:hydrolase activity, acting on carbon-nitrogen (but not peptide) bonds"/>
    <property type="evidence" value="ECO:0007669"/>
    <property type="project" value="InterPro"/>
</dbReference>
<dbReference type="EMBL" id="CASHTH010000522">
    <property type="protein sequence ID" value="CAI8003480.1"/>
    <property type="molecule type" value="Genomic_DNA"/>
</dbReference>
<feature type="compositionally biased region" description="Low complexity" evidence="1">
    <location>
        <begin position="120"/>
        <end position="140"/>
    </location>
</feature>
<dbReference type="Gene3D" id="3.20.20.140">
    <property type="entry name" value="Metal-dependent hydrolases"/>
    <property type="match status" value="1"/>
</dbReference>
<evidence type="ECO:0000313" key="3">
    <source>
        <dbReference type="Proteomes" id="UP001174909"/>
    </source>
</evidence>
<evidence type="ECO:0000313" key="2">
    <source>
        <dbReference type="EMBL" id="CAI8003480.1"/>
    </source>
</evidence>
<dbReference type="InterPro" id="IPR011059">
    <property type="entry name" value="Metal-dep_hydrolase_composite"/>
</dbReference>
<accession>A0AA35R405</accession>
<keyword evidence="3" id="KW-1185">Reference proteome</keyword>
<name>A0AA35R405_GEOBA</name>
<feature type="compositionally biased region" description="Basic and acidic residues" evidence="1">
    <location>
        <begin position="33"/>
        <end position="44"/>
    </location>
</feature>
<dbReference type="Gene3D" id="2.30.40.10">
    <property type="entry name" value="Urease, subunit C, domain 1"/>
    <property type="match status" value="1"/>
</dbReference>
<dbReference type="SUPFAM" id="SSF51556">
    <property type="entry name" value="Metallo-dependent hydrolases"/>
    <property type="match status" value="1"/>
</dbReference>
<feature type="compositionally biased region" description="Basic residues" evidence="1">
    <location>
        <begin position="11"/>
        <end position="32"/>
    </location>
</feature>
<dbReference type="Proteomes" id="UP001174909">
    <property type="component" value="Unassembled WGS sequence"/>
</dbReference>
<comment type="caution">
    <text evidence="2">The sequence shown here is derived from an EMBL/GenBank/DDBJ whole genome shotgun (WGS) entry which is preliminary data.</text>
</comment>
<dbReference type="AlphaFoldDB" id="A0AA35R405"/>
<reference evidence="2" key="1">
    <citation type="submission" date="2023-03" db="EMBL/GenBank/DDBJ databases">
        <authorList>
            <person name="Steffen K."/>
            <person name="Cardenas P."/>
        </authorList>
    </citation>
    <scope>NUCLEOTIDE SEQUENCE</scope>
</reference>
<protein>
    <submittedName>
        <fullName evidence="2">L-hydantoinase</fullName>
    </submittedName>
</protein>
<feature type="compositionally biased region" description="Basic and acidic residues" evidence="1">
    <location>
        <begin position="1"/>
        <end position="10"/>
    </location>
</feature>
<evidence type="ECO:0000256" key="1">
    <source>
        <dbReference type="SAM" id="MobiDB-lite"/>
    </source>
</evidence>
<gene>
    <name evidence="2" type="ORF">GBAR_LOCUS3659</name>
</gene>
<feature type="compositionally biased region" description="Basic residues" evidence="1">
    <location>
        <begin position="46"/>
        <end position="57"/>
    </location>
</feature>
<dbReference type="InterPro" id="IPR032466">
    <property type="entry name" value="Metal_Hydrolase"/>
</dbReference>
<sequence length="234" mass="25400">MLHCESDSILKKSKRENRRRQQNGLHVHQRLAKPRERIRGDTGRRGPGRTHGLHRAGGHVSQPCCSEPFGRRAGGARGFSPKAAPSISISTTSHLEKLGPFVKFTPVIRSAETRDGMRRSPGAAWWTPSAPTTAPSPASGRWTASRTSTSAFGIPGVETTVRLMLNAVSEGVMTLNQMVRICCEQPARVFRIYPGKGASRCDADFIVVDMDKERRCATRTSSPNASGRPLTAGG</sequence>
<proteinExistence type="predicted"/>
<feature type="region of interest" description="Disordered" evidence="1">
    <location>
        <begin position="1"/>
        <end position="66"/>
    </location>
</feature>
<feature type="region of interest" description="Disordered" evidence="1">
    <location>
        <begin position="115"/>
        <end position="141"/>
    </location>
</feature>